<proteinExistence type="inferred from homology"/>
<evidence type="ECO:0000256" key="4">
    <source>
        <dbReference type="ARBA" id="ARBA00022729"/>
    </source>
</evidence>
<dbReference type="GO" id="GO:0030116">
    <property type="term" value="F:glial cell-derived neurotrophic factor receptor binding"/>
    <property type="evidence" value="ECO:0007669"/>
    <property type="project" value="InterPro"/>
</dbReference>
<accession>A0A1S3PAQ5</accession>
<dbReference type="PANTHER" id="PTHR12173">
    <property type="entry name" value="GDNF SUBFAMILY OF TGF-BETA FAMILY"/>
    <property type="match status" value="1"/>
</dbReference>
<evidence type="ECO:0000256" key="7">
    <source>
        <dbReference type="RuleBase" id="RU000354"/>
    </source>
</evidence>
<name>A0A1S3PAQ5_SALSA</name>
<evidence type="ECO:0000256" key="1">
    <source>
        <dbReference type="ARBA" id="ARBA00004613"/>
    </source>
</evidence>
<keyword evidence="6" id="KW-1015">Disulfide bond</keyword>
<dbReference type="SUPFAM" id="SSF57501">
    <property type="entry name" value="Cystine-knot cytokines"/>
    <property type="match status" value="1"/>
</dbReference>
<dbReference type="InterPro" id="IPR043401">
    <property type="entry name" value="GDNF_fam"/>
</dbReference>
<dbReference type="GO" id="GO:0005576">
    <property type="term" value="C:extracellular region"/>
    <property type="evidence" value="ECO:0007669"/>
    <property type="project" value="UniProtKB-SubCell"/>
</dbReference>
<dbReference type="GO" id="GO:0030971">
    <property type="term" value="F:receptor tyrosine kinase binding"/>
    <property type="evidence" value="ECO:0007669"/>
    <property type="project" value="InterPro"/>
</dbReference>
<dbReference type="CDD" id="cd19381">
    <property type="entry name" value="TGF_beta_Artemin"/>
    <property type="match status" value="1"/>
</dbReference>
<dbReference type="Proteomes" id="UP001652741">
    <property type="component" value="Chromosome ssa23"/>
</dbReference>
<feature type="domain" description="TGF-beta family profile" evidence="9">
    <location>
        <begin position="115"/>
        <end position="234"/>
    </location>
</feature>
<dbReference type="GO" id="GO:0008083">
    <property type="term" value="F:growth factor activity"/>
    <property type="evidence" value="ECO:0007669"/>
    <property type="project" value="UniProtKB-KW"/>
</dbReference>
<evidence type="ECO:0000256" key="5">
    <source>
        <dbReference type="ARBA" id="ARBA00023030"/>
    </source>
</evidence>
<keyword evidence="5 7" id="KW-0339">Growth factor</keyword>
<organism evidence="10 11">
    <name type="scientific">Salmo salar</name>
    <name type="common">Atlantic salmon</name>
    <dbReference type="NCBI Taxonomy" id="8030"/>
    <lineage>
        <taxon>Eukaryota</taxon>
        <taxon>Metazoa</taxon>
        <taxon>Chordata</taxon>
        <taxon>Craniata</taxon>
        <taxon>Vertebrata</taxon>
        <taxon>Euteleostomi</taxon>
        <taxon>Actinopterygii</taxon>
        <taxon>Neopterygii</taxon>
        <taxon>Teleostei</taxon>
        <taxon>Protacanthopterygii</taxon>
        <taxon>Salmoniformes</taxon>
        <taxon>Salmonidae</taxon>
        <taxon>Salmoninae</taxon>
        <taxon>Salmo</taxon>
    </lineage>
</organism>
<dbReference type="InterPro" id="IPR001839">
    <property type="entry name" value="TGF-b_C"/>
</dbReference>
<dbReference type="PROSITE" id="PS51362">
    <property type="entry name" value="TGF_BETA_2"/>
    <property type="match status" value="1"/>
</dbReference>
<dbReference type="RefSeq" id="XP_014024647.1">
    <property type="nucleotide sequence ID" value="XM_014169172.2"/>
</dbReference>
<evidence type="ECO:0000256" key="2">
    <source>
        <dbReference type="ARBA" id="ARBA00009832"/>
    </source>
</evidence>
<dbReference type="PANTHER" id="PTHR12173:SF8">
    <property type="entry name" value="PERSEPHIN"/>
    <property type="match status" value="1"/>
</dbReference>
<protein>
    <submittedName>
        <fullName evidence="11">Glial cell line-derived neurotrophic factor-like isoform X1</fullName>
    </submittedName>
</protein>
<keyword evidence="4" id="KW-0732">Signal</keyword>
<sequence>MIGELVRVGKDGKMWRRQELSTAQYHQRNWKIVLWVVAFLLTLVEGVFSEEDLKEAHTERLRAQERTTTAGAWLPDHYPEIHELGENRDGHGQASWPSLFENRSLEDDGESYPGRWQRSPPDPDPSRRGSRKKPKNSSRDCRMEKKEMRVRDLGLGFDSDEIVLFKYCMGTCSSSRKNYDLALKALTENGSISGRKVSAHPCCRPTRYETVSFMDAQTIWQTIKWLSAANCSCVG</sequence>
<dbReference type="InterPro" id="IPR029034">
    <property type="entry name" value="Cystine-knot_cytokine"/>
</dbReference>
<evidence type="ECO:0000259" key="9">
    <source>
        <dbReference type="PROSITE" id="PS51362"/>
    </source>
</evidence>
<dbReference type="AlphaFoldDB" id="A0A1S3PAQ5"/>
<reference evidence="11" key="1">
    <citation type="submission" date="2025-08" db="UniProtKB">
        <authorList>
            <consortium name="RefSeq"/>
        </authorList>
    </citation>
    <scope>IDENTIFICATION</scope>
</reference>
<dbReference type="KEGG" id="sasa:106584185"/>
<dbReference type="Gene3D" id="2.10.90.10">
    <property type="entry name" value="Cystine-knot cytokines"/>
    <property type="match status" value="1"/>
</dbReference>
<evidence type="ECO:0000313" key="11">
    <source>
        <dbReference type="RefSeq" id="XP_014024647.1"/>
    </source>
</evidence>
<dbReference type="PaxDb" id="8030-ENSSSAP00000071899"/>
<dbReference type="OrthoDB" id="9936891at2759"/>
<keyword evidence="3" id="KW-0964">Secreted</keyword>
<gene>
    <name evidence="11" type="primary">LOC106584185</name>
</gene>
<dbReference type="GO" id="GO:0048731">
    <property type="term" value="P:system development"/>
    <property type="evidence" value="ECO:0007669"/>
    <property type="project" value="UniProtKB-ARBA"/>
</dbReference>
<dbReference type="GeneID" id="106584185"/>
<evidence type="ECO:0000256" key="3">
    <source>
        <dbReference type="ARBA" id="ARBA00022525"/>
    </source>
</evidence>
<evidence type="ECO:0000256" key="8">
    <source>
        <dbReference type="SAM" id="MobiDB-lite"/>
    </source>
</evidence>
<evidence type="ECO:0000256" key="6">
    <source>
        <dbReference type="ARBA" id="ARBA00023157"/>
    </source>
</evidence>
<evidence type="ECO:0000313" key="10">
    <source>
        <dbReference type="Proteomes" id="UP001652741"/>
    </source>
</evidence>
<feature type="region of interest" description="Disordered" evidence="8">
    <location>
        <begin position="106"/>
        <end position="144"/>
    </location>
</feature>
<dbReference type="Pfam" id="PF00019">
    <property type="entry name" value="TGF_beta"/>
    <property type="match status" value="1"/>
</dbReference>
<comment type="subcellular location">
    <subcellularLocation>
        <location evidence="1">Secreted</location>
    </subcellularLocation>
</comment>
<comment type="similarity">
    <text evidence="2">Belongs to the TGF-beta family. GDNF subfamily.</text>
</comment>
<keyword evidence="10" id="KW-1185">Reference proteome</keyword>